<dbReference type="EMBL" id="JBCEVZ010000069">
    <property type="protein sequence ID" value="MEL5996364.1"/>
    <property type="molecule type" value="Genomic_DNA"/>
</dbReference>
<keyword evidence="4" id="KW-1185">Reference proteome</keyword>
<feature type="transmembrane region" description="Helical" evidence="1">
    <location>
        <begin position="119"/>
        <end position="139"/>
    </location>
</feature>
<dbReference type="Pfam" id="PF19830">
    <property type="entry name" value="DUF6311"/>
    <property type="match status" value="1"/>
</dbReference>
<evidence type="ECO:0000259" key="2">
    <source>
        <dbReference type="Pfam" id="PF19830"/>
    </source>
</evidence>
<feature type="transmembrane region" description="Helical" evidence="1">
    <location>
        <begin position="247"/>
        <end position="270"/>
    </location>
</feature>
<evidence type="ECO:0000313" key="3">
    <source>
        <dbReference type="EMBL" id="MEL5996364.1"/>
    </source>
</evidence>
<evidence type="ECO:0000313" key="4">
    <source>
        <dbReference type="Proteomes" id="UP001479606"/>
    </source>
</evidence>
<dbReference type="RefSeq" id="WP_342300745.1">
    <property type="nucleotide sequence ID" value="NZ_JBCEVZ010000069.1"/>
</dbReference>
<keyword evidence="1" id="KW-0472">Membrane</keyword>
<protein>
    <recommendedName>
        <fullName evidence="2">DUF6311 domain-containing protein</fullName>
    </recommendedName>
</protein>
<sequence length="643" mass="73428">MPVQVESAQPKSGLLSTASFSRWKVGLLALLLQTLLLAYTFSALLFHPGQYLIVDHYDGIKSYFSVASFLRQPMGSGMLLHGHNYPFGEYMYYTDSTPLVVAPLHALVQAVPALAPYGLYLYDLFILSSLVVSTGLLVLILRRLGMSAWLTVLLSVALPWLGPQTYRLQVGHMSLAYTPAILFMVWGLQRLYAAWRADQPLARHFALLFVSIVLTSWLHFYYLPLIAGTLAFFVLGLLVEGWRTRRAWVPLVVGTGATLLGSAIFTWGLLQWLDARYKERPVGSGGYDWIEWKFQFGALFRGYIYNKVRFPLERTAYIPYESSAYLTSFVLYGLLLVAVLVLIKRLPAGARLPRPETDDHYHFLKLLLLASLPFALAALGENIDLDNGQYVVHNYLNVFLWVHKVTERITQFRALGRFIWPFWWAVVLGFSWYAQRWQRLAGLRWALAVLCILLVVDTLNAAHFYHTDTQRSNLLTNTADTDAARQLMGWPEPGRYQAILPLPFYHVGTEFQDRPNLNIDPDDPHCNTTYQLSMVSGLPLMAHKATRAITSDAEALLSPFEPGGPSQALLSRLDQRPILVFLDTAYFDGRNNYYRDMLKDRPEMLARFNRMPTFPQEQHMRRLRHQGSWSLYEWYPKGTPAQK</sequence>
<evidence type="ECO:0000256" key="1">
    <source>
        <dbReference type="SAM" id="Phobius"/>
    </source>
</evidence>
<proteinExistence type="predicted"/>
<accession>A0ABU9M266</accession>
<keyword evidence="1" id="KW-1133">Transmembrane helix</keyword>
<feature type="transmembrane region" description="Helical" evidence="1">
    <location>
        <begin position="414"/>
        <end position="433"/>
    </location>
</feature>
<dbReference type="InterPro" id="IPR046278">
    <property type="entry name" value="DUF6311"/>
</dbReference>
<keyword evidence="1" id="KW-0812">Transmembrane</keyword>
<feature type="transmembrane region" description="Helical" evidence="1">
    <location>
        <begin position="445"/>
        <end position="465"/>
    </location>
</feature>
<comment type="caution">
    <text evidence="3">The sequence shown here is derived from an EMBL/GenBank/DDBJ whole genome shotgun (WGS) entry which is preliminary data.</text>
</comment>
<feature type="transmembrane region" description="Helical" evidence="1">
    <location>
        <begin position="324"/>
        <end position="343"/>
    </location>
</feature>
<feature type="transmembrane region" description="Helical" evidence="1">
    <location>
        <begin position="205"/>
        <end position="235"/>
    </location>
</feature>
<feature type="transmembrane region" description="Helical" evidence="1">
    <location>
        <begin position="25"/>
        <end position="46"/>
    </location>
</feature>
<feature type="domain" description="DUF6311" evidence="2">
    <location>
        <begin position="32"/>
        <end position="456"/>
    </location>
</feature>
<dbReference type="Proteomes" id="UP001479606">
    <property type="component" value="Unassembled WGS sequence"/>
</dbReference>
<reference evidence="3 4" key="1">
    <citation type="journal article" date="2018" name="Arch. Microbiol.">
        <title>Hymenobacter segetis sp. nov., isolated from soil.</title>
        <authorList>
            <person name="Ten L.N."/>
            <person name="Lim S.J."/>
            <person name="Kim B.O."/>
            <person name="Kang I.K."/>
            <person name="Jung H.Y."/>
        </authorList>
    </citation>
    <scope>NUCLEOTIDE SEQUENCE [LARGE SCALE GENOMIC DNA]</scope>
    <source>
        <strain evidence="3 4">S7-3-11</strain>
    </source>
</reference>
<feature type="transmembrane region" description="Helical" evidence="1">
    <location>
        <begin position="174"/>
        <end position="193"/>
    </location>
</feature>
<organism evidence="3 4">
    <name type="scientific">Hymenobacter segetis</name>
    <dbReference type="NCBI Taxonomy" id="2025509"/>
    <lineage>
        <taxon>Bacteria</taxon>
        <taxon>Pseudomonadati</taxon>
        <taxon>Bacteroidota</taxon>
        <taxon>Cytophagia</taxon>
        <taxon>Cytophagales</taxon>
        <taxon>Hymenobacteraceae</taxon>
        <taxon>Hymenobacter</taxon>
    </lineage>
</organism>
<name>A0ABU9M266_9BACT</name>
<gene>
    <name evidence="3" type="ORF">AAFH49_19275</name>
</gene>